<dbReference type="EMBL" id="FMAI01000057">
    <property type="protein sequence ID" value="SCB55854.1"/>
    <property type="molecule type" value="Genomic_DNA"/>
</dbReference>
<sequence length="52" mass="6219">MERQPFESMSLEELWRLHAVVNDILAARLVAKKEELERRLGLLKREDKPPNY</sequence>
<reference evidence="2" key="1">
    <citation type="submission" date="2016-08" db="EMBL/GenBank/DDBJ databases">
        <authorList>
            <person name="Varghese N."/>
            <person name="Submissions Spin"/>
        </authorList>
    </citation>
    <scope>NUCLEOTIDE SEQUENCE [LARGE SCALE GENOMIC DNA]</scope>
    <source>
        <strain evidence="2">ERR11</strain>
    </source>
</reference>
<protein>
    <recommendedName>
        <fullName evidence="3">DNA-binding protein H-NS</fullName>
    </recommendedName>
</protein>
<organism evidence="1 2">
    <name type="scientific">Bradyrhizobium shewense</name>
    <dbReference type="NCBI Taxonomy" id="1761772"/>
    <lineage>
        <taxon>Bacteria</taxon>
        <taxon>Pseudomonadati</taxon>
        <taxon>Pseudomonadota</taxon>
        <taxon>Alphaproteobacteria</taxon>
        <taxon>Hyphomicrobiales</taxon>
        <taxon>Nitrobacteraceae</taxon>
        <taxon>Bradyrhizobium</taxon>
    </lineage>
</organism>
<name>A0A1C3XV11_9BRAD</name>
<proteinExistence type="predicted"/>
<accession>A0A1C3XV11</accession>
<evidence type="ECO:0000313" key="2">
    <source>
        <dbReference type="Proteomes" id="UP000199184"/>
    </source>
</evidence>
<dbReference type="AlphaFoldDB" id="A0A1C3XV11"/>
<evidence type="ECO:0000313" key="1">
    <source>
        <dbReference type="EMBL" id="SCB55854.1"/>
    </source>
</evidence>
<keyword evidence="2" id="KW-1185">Reference proteome</keyword>
<evidence type="ECO:0008006" key="3">
    <source>
        <dbReference type="Google" id="ProtNLM"/>
    </source>
</evidence>
<gene>
    <name evidence="1" type="ORF">GA0061098_10577</name>
</gene>
<dbReference type="Proteomes" id="UP000199184">
    <property type="component" value="Unassembled WGS sequence"/>
</dbReference>